<keyword evidence="8" id="KW-0170">Cobalt</keyword>
<keyword evidence="3 10" id="KW-0378">Hydrolase</keyword>
<feature type="domain" description="Glycosyl hydrolase family 4 C-terminal" evidence="11">
    <location>
        <begin position="196"/>
        <end position="427"/>
    </location>
</feature>
<dbReference type="PANTHER" id="PTHR32092">
    <property type="entry name" value="6-PHOSPHO-BETA-GLUCOSIDASE-RELATED"/>
    <property type="match status" value="1"/>
</dbReference>
<dbReference type="AlphaFoldDB" id="A0A942YIL1"/>
<reference evidence="12 13" key="1">
    <citation type="submission" date="2021-05" db="EMBL/GenBank/DDBJ databases">
        <title>Novel Bacillus species.</title>
        <authorList>
            <person name="Liu G."/>
        </authorList>
    </citation>
    <scope>NUCLEOTIDE SEQUENCE [LARGE SCALE GENOMIC DNA]</scope>
    <source>
        <strain evidence="13">FJAT-49780</strain>
    </source>
</reference>
<evidence type="ECO:0000256" key="7">
    <source>
        <dbReference type="PIRSR" id="PIRSR601088-2"/>
    </source>
</evidence>
<evidence type="ECO:0000313" key="12">
    <source>
        <dbReference type="EMBL" id="MBS4197717.1"/>
    </source>
</evidence>
<dbReference type="InterPro" id="IPR036291">
    <property type="entry name" value="NAD(P)-bd_dom_sf"/>
</dbReference>
<feature type="binding site" evidence="7">
    <location>
        <position position="149"/>
    </location>
    <ligand>
        <name>substrate</name>
    </ligand>
</feature>
<comment type="cofactor">
    <cofactor evidence="10">
        <name>NAD(+)</name>
        <dbReference type="ChEBI" id="CHEBI:57540"/>
    </cofactor>
    <text evidence="10">Binds 1 NAD(+) per subunit.</text>
</comment>
<keyword evidence="13" id="KW-1185">Reference proteome</keyword>
<dbReference type="Gene3D" id="3.40.50.720">
    <property type="entry name" value="NAD(P)-binding Rossmann-like Domain"/>
    <property type="match status" value="1"/>
</dbReference>
<evidence type="ECO:0000256" key="5">
    <source>
        <dbReference type="ARBA" id="ARBA00023211"/>
    </source>
</evidence>
<keyword evidence="4 10" id="KW-0520">NAD</keyword>
<dbReference type="GO" id="GO:0005975">
    <property type="term" value="P:carbohydrate metabolic process"/>
    <property type="evidence" value="ECO:0007669"/>
    <property type="project" value="InterPro"/>
</dbReference>
<dbReference type="Pfam" id="PF11975">
    <property type="entry name" value="Glyco_hydro_4C"/>
    <property type="match status" value="1"/>
</dbReference>
<keyword evidence="5 8" id="KW-0464">Manganese</keyword>
<dbReference type="PRINTS" id="PR00732">
    <property type="entry name" value="GLHYDRLASE4"/>
</dbReference>
<organism evidence="12 13">
    <name type="scientific">Lederbergia citri</name>
    <dbReference type="NCBI Taxonomy" id="2833580"/>
    <lineage>
        <taxon>Bacteria</taxon>
        <taxon>Bacillati</taxon>
        <taxon>Bacillota</taxon>
        <taxon>Bacilli</taxon>
        <taxon>Bacillales</taxon>
        <taxon>Bacillaceae</taxon>
        <taxon>Lederbergia</taxon>
    </lineage>
</organism>
<evidence type="ECO:0000256" key="1">
    <source>
        <dbReference type="ARBA" id="ARBA00010141"/>
    </source>
</evidence>
<dbReference type="GO" id="GO:0046872">
    <property type="term" value="F:metal ion binding"/>
    <property type="evidence" value="ECO:0007669"/>
    <property type="project" value="UniProtKB-KW"/>
</dbReference>
<evidence type="ECO:0000256" key="6">
    <source>
        <dbReference type="ARBA" id="ARBA00023295"/>
    </source>
</evidence>
<proteinExistence type="inferred from homology"/>
<dbReference type="Gene3D" id="3.90.110.10">
    <property type="entry name" value="Lactate dehydrogenase/glycoside hydrolase, family 4, C-terminal"/>
    <property type="match status" value="1"/>
</dbReference>
<evidence type="ECO:0000256" key="9">
    <source>
        <dbReference type="PIRSR" id="PIRSR601088-4"/>
    </source>
</evidence>
<dbReference type="Proteomes" id="UP000681414">
    <property type="component" value="Unassembled WGS sequence"/>
</dbReference>
<dbReference type="GO" id="GO:0004553">
    <property type="term" value="F:hydrolase activity, hydrolyzing O-glycosyl compounds"/>
    <property type="evidence" value="ECO:0007669"/>
    <property type="project" value="InterPro"/>
</dbReference>
<evidence type="ECO:0000259" key="11">
    <source>
        <dbReference type="Pfam" id="PF11975"/>
    </source>
</evidence>
<dbReference type="SUPFAM" id="SSF56327">
    <property type="entry name" value="LDH C-terminal domain-like"/>
    <property type="match status" value="1"/>
</dbReference>
<dbReference type="InterPro" id="IPR015955">
    <property type="entry name" value="Lactate_DH/Glyco_Ohase_4_C"/>
</dbReference>
<keyword evidence="8" id="KW-0408">Iron</keyword>
<accession>A0A942YIL1</accession>
<feature type="binding site" evidence="8">
    <location>
        <position position="170"/>
    </location>
    <ligand>
        <name>Mn(2+)</name>
        <dbReference type="ChEBI" id="CHEBI:29035"/>
    </ligand>
</feature>
<gene>
    <name evidence="12" type="ORF">KHA97_21990</name>
</gene>
<evidence type="ECO:0000256" key="2">
    <source>
        <dbReference type="ARBA" id="ARBA00022723"/>
    </source>
</evidence>
<protein>
    <recommendedName>
        <fullName evidence="11">Glycosyl hydrolase family 4 C-terminal domain-containing protein</fullName>
    </recommendedName>
</protein>
<dbReference type="SUPFAM" id="SSF51735">
    <property type="entry name" value="NAD(P)-binding Rossmann-fold domains"/>
    <property type="match status" value="1"/>
</dbReference>
<evidence type="ECO:0000256" key="4">
    <source>
        <dbReference type="ARBA" id="ARBA00023027"/>
    </source>
</evidence>
<name>A0A942YIL1_9BACI</name>
<evidence type="ECO:0000256" key="3">
    <source>
        <dbReference type="ARBA" id="ARBA00022801"/>
    </source>
</evidence>
<evidence type="ECO:0000256" key="10">
    <source>
        <dbReference type="RuleBase" id="RU361152"/>
    </source>
</evidence>
<evidence type="ECO:0000313" key="13">
    <source>
        <dbReference type="Proteomes" id="UP000681414"/>
    </source>
</evidence>
<keyword evidence="8" id="KW-0533">Nickel</keyword>
<dbReference type="InterPro" id="IPR022616">
    <property type="entry name" value="Glyco_hydro_4_C"/>
</dbReference>
<sequence length="462" mass="51754">MGRRKIVLIGAGSAVFTQGLVTDFIVSERIGRWEIALVDIDERALQSITTLTKKMVEKKNADIIITSSTNRRELLPGADVVVTTVAVGGRRAWENDVLIPRKYGVYQPVGDTTMPGGISRALRMIPAMLEIARDVKELCPEAYFFNYSNPMTAICTAIKKEIGIPVIGLCHGVIHVEQYLAKFLGVPPSEFKTLGVGLNHLTFLYDLRLKGKDAKPLLLEKLSEQKGLSIHPNLEAFREMGGCDSDTPFYGDNPFSWEFFEKYNVFPAVLDRHVVEFFPERFPAGHYYGKTLGKDAFSFEKVIEYGDREYEKMHKQAIDGSINERLFHRSEGEHEQLVEILHSLYSDDRKVYSINIPNQGAIPSLPYDVVLEMPAIATAKGFIPLFINDVPEIPNSLLHNHISVVNLTVRAALTGDFSMFVEALLLDGSVNTEEIAVSLAKELIEAHREFLPQFSHTEIPSK</sequence>
<evidence type="ECO:0000256" key="8">
    <source>
        <dbReference type="PIRSR" id="PIRSR601088-3"/>
    </source>
</evidence>
<dbReference type="Pfam" id="PF02056">
    <property type="entry name" value="Glyco_hydro_4"/>
    <property type="match status" value="1"/>
</dbReference>
<keyword evidence="2 8" id="KW-0479">Metal-binding</keyword>
<comment type="similarity">
    <text evidence="1 10">Belongs to the glycosyl hydrolase 4 family.</text>
</comment>
<dbReference type="GO" id="GO:0016616">
    <property type="term" value="F:oxidoreductase activity, acting on the CH-OH group of donors, NAD or NADP as acceptor"/>
    <property type="evidence" value="ECO:0007669"/>
    <property type="project" value="InterPro"/>
</dbReference>
<dbReference type="EMBL" id="JAGYPG010000005">
    <property type="protein sequence ID" value="MBS4197717.1"/>
    <property type="molecule type" value="Genomic_DNA"/>
</dbReference>
<feature type="binding site" evidence="8">
    <location>
        <position position="200"/>
    </location>
    <ligand>
        <name>Mn(2+)</name>
        <dbReference type="ChEBI" id="CHEBI:29035"/>
    </ligand>
</feature>
<keyword evidence="6 10" id="KW-0326">Glycosidase</keyword>
<feature type="site" description="Increases basicity of active site Tyr" evidence="9">
    <location>
        <position position="111"/>
    </location>
</feature>
<dbReference type="RefSeq" id="WP_213126952.1">
    <property type="nucleotide sequence ID" value="NZ_JAGYPG010000005.1"/>
</dbReference>
<comment type="caution">
    <text evidence="12">The sequence shown here is derived from an EMBL/GenBank/DDBJ whole genome shotgun (WGS) entry which is preliminary data.</text>
</comment>
<dbReference type="InterPro" id="IPR001088">
    <property type="entry name" value="Glyco_hydro_4"/>
</dbReference>